<keyword evidence="3" id="KW-1185">Reference proteome</keyword>
<evidence type="ECO:0000313" key="2">
    <source>
        <dbReference type="EMBL" id="OLL23378.1"/>
    </source>
</evidence>
<evidence type="ECO:0000313" key="3">
    <source>
        <dbReference type="Proteomes" id="UP000186594"/>
    </source>
</evidence>
<protein>
    <submittedName>
        <fullName evidence="2">Uncharacterized protein</fullName>
    </submittedName>
</protein>
<dbReference type="AlphaFoldDB" id="A0A1U7LL68"/>
<proteinExistence type="predicted"/>
<accession>A0A1U7LL68</accession>
<gene>
    <name evidence="2" type="ORF">NEOLI_005332</name>
</gene>
<keyword evidence="1" id="KW-0175">Coiled coil</keyword>
<sequence>MATLFVAYWLISINHLPSTAQHHYGLLKSLSICPLPPPRYCVVNPFLGEPRAFGTGGKTATFYQKENQERQRLNQTLNEKKAQRVKGKENESPLILTSKKTLLRESLKYDIPVAGGQKRLPELRQTWATHCFDGCFWSGQNYVISHCGASHLRASLLDVLANRDLQHYYFDLQRT</sequence>
<feature type="coiled-coil region" evidence="1">
    <location>
        <begin position="63"/>
        <end position="90"/>
    </location>
</feature>
<dbReference type="EMBL" id="LXFE01001725">
    <property type="protein sequence ID" value="OLL23378.1"/>
    <property type="molecule type" value="Genomic_DNA"/>
</dbReference>
<dbReference type="Proteomes" id="UP000186594">
    <property type="component" value="Unassembled WGS sequence"/>
</dbReference>
<organism evidence="2 3">
    <name type="scientific">Neolecta irregularis (strain DAH-3)</name>
    <dbReference type="NCBI Taxonomy" id="1198029"/>
    <lineage>
        <taxon>Eukaryota</taxon>
        <taxon>Fungi</taxon>
        <taxon>Dikarya</taxon>
        <taxon>Ascomycota</taxon>
        <taxon>Taphrinomycotina</taxon>
        <taxon>Neolectales</taxon>
        <taxon>Neolectaceae</taxon>
        <taxon>Neolecta</taxon>
    </lineage>
</organism>
<evidence type="ECO:0000256" key="1">
    <source>
        <dbReference type="SAM" id="Coils"/>
    </source>
</evidence>
<name>A0A1U7LL68_NEOID</name>
<comment type="caution">
    <text evidence="2">The sequence shown here is derived from an EMBL/GenBank/DDBJ whole genome shotgun (WGS) entry which is preliminary data.</text>
</comment>
<dbReference type="STRING" id="1198029.A0A1U7LL68"/>
<reference evidence="2 3" key="1">
    <citation type="submission" date="2016-04" db="EMBL/GenBank/DDBJ databases">
        <title>Evolutionary innovation and constraint leading to complex multicellularity in the Ascomycota.</title>
        <authorList>
            <person name="Cisse O."/>
            <person name="Nguyen A."/>
            <person name="Hewitt D.A."/>
            <person name="Jedd G."/>
            <person name="Stajich J.E."/>
        </authorList>
    </citation>
    <scope>NUCLEOTIDE SEQUENCE [LARGE SCALE GENOMIC DNA]</scope>
    <source>
        <strain evidence="2 3">DAH-3</strain>
    </source>
</reference>